<protein>
    <submittedName>
        <fullName evidence="1">Uncharacterized protein</fullName>
    </submittedName>
</protein>
<dbReference type="Proteomes" id="UP001066276">
    <property type="component" value="Chromosome 7"/>
</dbReference>
<organism evidence="1 2">
    <name type="scientific">Pleurodeles waltl</name>
    <name type="common">Iberian ribbed newt</name>
    <dbReference type="NCBI Taxonomy" id="8319"/>
    <lineage>
        <taxon>Eukaryota</taxon>
        <taxon>Metazoa</taxon>
        <taxon>Chordata</taxon>
        <taxon>Craniata</taxon>
        <taxon>Vertebrata</taxon>
        <taxon>Euteleostomi</taxon>
        <taxon>Amphibia</taxon>
        <taxon>Batrachia</taxon>
        <taxon>Caudata</taxon>
        <taxon>Salamandroidea</taxon>
        <taxon>Salamandridae</taxon>
        <taxon>Pleurodelinae</taxon>
        <taxon>Pleurodeles</taxon>
    </lineage>
</organism>
<comment type="caution">
    <text evidence="1">The sequence shown here is derived from an EMBL/GenBank/DDBJ whole genome shotgun (WGS) entry which is preliminary data.</text>
</comment>
<keyword evidence="2" id="KW-1185">Reference proteome</keyword>
<evidence type="ECO:0000313" key="2">
    <source>
        <dbReference type="Proteomes" id="UP001066276"/>
    </source>
</evidence>
<name>A0AAV7PYA9_PLEWA</name>
<proteinExistence type="predicted"/>
<dbReference type="AlphaFoldDB" id="A0AAV7PYA9"/>
<evidence type="ECO:0000313" key="1">
    <source>
        <dbReference type="EMBL" id="KAJ1132189.1"/>
    </source>
</evidence>
<reference evidence="1" key="1">
    <citation type="journal article" date="2022" name="bioRxiv">
        <title>Sequencing and chromosome-scale assembly of the giantPleurodeles waltlgenome.</title>
        <authorList>
            <person name="Brown T."/>
            <person name="Elewa A."/>
            <person name="Iarovenko S."/>
            <person name="Subramanian E."/>
            <person name="Araus A.J."/>
            <person name="Petzold A."/>
            <person name="Susuki M."/>
            <person name="Suzuki K.-i.T."/>
            <person name="Hayashi T."/>
            <person name="Toyoda A."/>
            <person name="Oliveira C."/>
            <person name="Osipova E."/>
            <person name="Leigh N.D."/>
            <person name="Simon A."/>
            <person name="Yun M.H."/>
        </authorList>
    </citation>
    <scope>NUCLEOTIDE SEQUENCE</scope>
    <source>
        <strain evidence="1">20211129_DDA</strain>
        <tissue evidence="1">Liver</tissue>
    </source>
</reference>
<gene>
    <name evidence="1" type="ORF">NDU88_010516</name>
</gene>
<dbReference type="EMBL" id="JANPWB010000011">
    <property type="protein sequence ID" value="KAJ1132189.1"/>
    <property type="molecule type" value="Genomic_DNA"/>
</dbReference>
<sequence length="194" mass="20493">MLQARSLWEFPGAVLYGSGRDVLLGPGPLLQARSPCVFPGAVLYGNGRVLLLGLGSQARSPCVLPGAVLYGSGRDVLLGPARCYRPGPRVCFLELCCKAAVEALLPVPVCASWSCAVRQRKRLCSWVWAPRPGPPACFPELCCTAAEEALLQGLGSLLQARSPCVRPGAVLYGSGRGFAPVPVCASWSCAVRQR</sequence>
<accession>A0AAV7PYA9</accession>